<organism evidence="2 3">
    <name type="scientific">Marinitoga piezophila (strain DSM 14283 / JCM 11233 / KA3)</name>
    <dbReference type="NCBI Taxonomy" id="443254"/>
    <lineage>
        <taxon>Bacteria</taxon>
        <taxon>Thermotogati</taxon>
        <taxon>Thermotogota</taxon>
        <taxon>Thermotogae</taxon>
        <taxon>Petrotogales</taxon>
        <taxon>Petrotogaceae</taxon>
        <taxon>Marinitoga</taxon>
    </lineage>
</organism>
<protein>
    <submittedName>
        <fullName evidence="2">Uncharacterized protein</fullName>
    </submittedName>
</protein>
<evidence type="ECO:0000256" key="1">
    <source>
        <dbReference type="SAM" id="Phobius"/>
    </source>
</evidence>
<evidence type="ECO:0000313" key="3">
    <source>
        <dbReference type="Proteomes" id="UP000007161"/>
    </source>
</evidence>
<dbReference type="EMBL" id="CP003257">
    <property type="protein sequence ID" value="AEX84718.1"/>
    <property type="molecule type" value="Genomic_DNA"/>
</dbReference>
<proteinExistence type="predicted"/>
<dbReference type="RefSeq" id="WP_014295790.1">
    <property type="nucleotide sequence ID" value="NC_016751.1"/>
</dbReference>
<dbReference type="STRING" id="443254.Marpi_0266"/>
<accession>H2J3Z0</accession>
<dbReference type="AlphaFoldDB" id="H2J3Z0"/>
<sequence>MNVQRSIILIKTVLYVFIIFYIILSYLIIPSKPVRPILDNISQPICVVEINHRYFLLNKNGYIFKISDIPILGFPNIEYNDFLKYKDKINKLTLDELNYISTIDFKNKIIYINPEYKIFYNSWDEVVNYLNQTLKKLEKYEPGSYYLLSGGSLISIY</sequence>
<dbReference type="OrthoDB" id="46963at2"/>
<name>H2J3Z0_MARPK</name>
<gene>
    <name evidence="2" type="ordered locus">Marpi_0266</name>
</gene>
<dbReference type="Proteomes" id="UP000007161">
    <property type="component" value="Chromosome"/>
</dbReference>
<keyword evidence="3" id="KW-1185">Reference proteome</keyword>
<keyword evidence="1" id="KW-0812">Transmembrane</keyword>
<dbReference type="KEGG" id="mpz:Marpi_0266"/>
<keyword evidence="1" id="KW-0472">Membrane</keyword>
<feature type="transmembrane region" description="Helical" evidence="1">
    <location>
        <begin position="12"/>
        <end position="29"/>
    </location>
</feature>
<evidence type="ECO:0000313" key="2">
    <source>
        <dbReference type="EMBL" id="AEX84718.1"/>
    </source>
</evidence>
<keyword evidence="1" id="KW-1133">Transmembrane helix</keyword>
<reference evidence="2 3" key="1">
    <citation type="journal article" date="2012" name="J. Bacteriol.">
        <title>Complete Genome Sequence of the Thermophilic, Piezophilic, Heterotrophic Bacterium Marinitoga piezophila KA3.</title>
        <authorList>
            <person name="Lucas S."/>
            <person name="Han J."/>
            <person name="Lapidus A."/>
            <person name="Cheng J.F."/>
            <person name="Goodwin L.A."/>
            <person name="Pitluck S."/>
            <person name="Peters L."/>
            <person name="Mikhailova N."/>
            <person name="Teshima H."/>
            <person name="Detter J.C."/>
            <person name="Han C."/>
            <person name="Tapia R."/>
            <person name="Land M."/>
            <person name="Hauser L."/>
            <person name="Kyrpides N.C."/>
            <person name="Ivanova N."/>
            <person name="Pagani I."/>
            <person name="Vannier P."/>
            <person name="Oger P."/>
            <person name="Bartlett D.H."/>
            <person name="Noll K.M."/>
            <person name="Woyke T."/>
            <person name="Jebbar M."/>
        </authorList>
    </citation>
    <scope>NUCLEOTIDE SEQUENCE [LARGE SCALE GENOMIC DNA]</scope>
    <source>
        <strain evidence="3">DSM 14283 / JCM 11233 / KA3</strain>
    </source>
</reference>
<reference evidence="3" key="2">
    <citation type="submission" date="2012-01" db="EMBL/GenBank/DDBJ databases">
        <title>Complete sequence of chromosome of Marinitoga piezophila KA3.</title>
        <authorList>
            <person name="Lucas S."/>
            <person name="Han J."/>
            <person name="Lapidus A."/>
            <person name="Cheng J.-F."/>
            <person name="Goodwin L."/>
            <person name="Pitluck S."/>
            <person name="Peters L."/>
            <person name="Mikhailova N."/>
            <person name="Teshima H."/>
            <person name="Detter J.C."/>
            <person name="Han C."/>
            <person name="Tapia R."/>
            <person name="Land M."/>
            <person name="Hauser L."/>
            <person name="Kyrpides N."/>
            <person name="Ivanova N."/>
            <person name="Pagani I."/>
            <person name="Jebbar M."/>
            <person name="Vannier P."/>
            <person name="Oger P."/>
            <person name="Cario A."/>
            <person name="Bartlett D."/>
            <person name="Noll K.M."/>
            <person name="Woyke T."/>
        </authorList>
    </citation>
    <scope>NUCLEOTIDE SEQUENCE [LARGE SCALE GENOMIC DNA]</scope>
    <source>
        <strain evidence="3">DSM 14283 / JCM 11233 / KA3</strain>
    </source>
</reference>
<dbReference type="HOGENOM" id="CLU_1675790_0_0_0"/>